<evidence type="ECO:0000313" key="2">
    <source>
        <dbReference type="EMBL" id="MDQ0149656.1"/>
    </source>
</evidence>
<comment type="caution">
    <text evidence="2">The sequence shown here is derived from an EMBL/GenBank/DDBJ whole genome shotgun (WGS) entry which is preliminary data.</text>
</comment>
<keyword evidence="1" id="KW-0732">Signal</keyword>
<organism evidence="2 3">
    <name type="scientific">Eubacterium multiforme</name>
    <dbReference type="NCBI Taxonomy" id="83339"/>
    <lineage>
        <taxon>Bacteria</taxon>
        <taxon>Bacillati</taxon>
        <taxon>Bacillota</taxon>
        <taxon>Clostridia</taxon>
        <taxon>Eubacteriales</taxon>
        <taxon>Eubacteriaceae</taxon>
        <taxon>Eubacterium</taxon>
    </lineage>
</organism>
<sequence>MKKKLISLTLLFTLGLSSLGFTPVYASELNKNTSKTLTNEILSKKTEQLSQDTISKANPYVKLKNNQFYLSNEAKLNLTENEYNTVKQYINNTNNELKNINKIKNNPNILVYNSKNSIKVSVYENINKNPNNKFMMLISTSKYIDIEYTWWGAKVFFSHKAVGDLNDAFTIGGLTAGTAGKSIGKFLAKHGVSLSTKFLGPISLYGTAIFWAMSKVDKGRGVFLNCVLYIPATITPA</sequence>
<evidence type="ECO:0000313" key="3">
    <source>
        <dbReference type="Proteomes" id="UP001228504"/>
    </source>
</evidence>
<keyword evidence="3" id="KW-1185">Reference proteome</keyword>
<name>A0ABT9UTN5_9FIRM</name>
<evidence type="ECO:0000256" key="1">
    <source>
        <dbReference type="SAM" id="SignalP"/>
    </source>
</evidence>
<protein>
    <submittedName>
        <fullName evidence="2">Uncharacterized protein</fullName>
    </submittedName>
</protein>
<accession>A0ABT9UTN5</accession>
<gene>
    <name evidence="2" type="ORF">J2S18_001587</name>
</gene>
<dbReference type="RefSeq" id="WP_307485378.1">
    <property type="nucleotide sequence ID" value="NZ_JAUSUF010000004.1"/>
</dbReference>
<reference evidence="2 3" key="1">
    <citation type="submission" date="2023-07" db="EMBL/GenBank/DDBJ databases">
        <title>Genomic Encyclopedia of Type Strains, Phase IV (KMG-IV): sequencing the most valuable type-strain genomes for metagenomic binning, comparative biology and taxonomic classification.</title>
        <authorList>
            <person name="Goeker M."/>
        </authorList>
    </citation>
    <scope>NUCLEOTIDE SEQUENCE [LARGE SCALE GENOMIC DNA]</scope>
    <source>
        <strain evidence="2 3">DSM 20694</strain>
    </source>
</reference>
<dbReference type="Proteomes" id="UP001228504">
    <property type="component" value="Unassembled WGS sequence"/>
</dbReference>
<feature type="signal peptide" evidence="1">
    <location>
        <begin position="1"/>
        <end position="26"/>
    </location>
</feature>
<dbReference type="EMBL" id="JAUSUF010000004">
    <property type="protein sequence ID" value="MDQ0149656.1"/>
    <property type="molecule type" value="Genomic_DNA"/>
</dbReference>
<feature type="chain" id="PRO_5047374810" evidence="1">
    <location>
        <begin position="27"/>
        <end position="237"/>
    </location>
</feature>
<proteinExistence type="predicted"/>